<comment type="pathway">
    <text evidence="2 14">Cofactor biosynthesis; FMN biosynthesis; FMN from riboflavin (ATP route): step 1/1.</text>
</comment>
<dbReference type="InterPro" id="IPR023465">
    <property type="entry name" value="Riboflavin_kinase_dom_sf"/>
</dbReference>
<evidence type="ECO:0000256" key="7">
    <source>
        <dbReference type="ARBA" id="ARBA00022741"/>
    </source>
</evidence>
<evidence type="ECO:0000313" key="17">
    <source>
        <dbReference type="Proteomes" id="UP000823201"/>
    </source>
</evidence>
<evidence type="ECO:0000313" key="16">
    <source>
        <dbReference type="EMBL" id="MBM7656992.1"/>
    </source>
</evidence>
<evidence type="ECO:0000256" key="8">
    <source>
        <dbReference type="ARBA" id="ARBA00022777"/>
    </source>
</evidence>
<dbReference type="PANTHER" id="PTHR22749">
    <property type="entry name" value="RIBOFLAVIN KINASE/FMN ADENYLYLTRANSFERASE"/>
    <property type="match status" value="1"/>
</dbReference>
<reference evidence="16 17" key="1">
    <citation type="submission" date="2021-01" db="EMBL/GenBank/DDBJ databases">
        <title>Genomic Encyclopedia of Type Strains, Phase IV (KMG-IV): sequencing the most valuable type-strain genomes for metagenomic binning, comparative biology and taxonomic classification.</title>
        <authorList>
            <person name="Goeker M."/>
        </authorList>
    </citation>
    <scope>NUCLEOTIDE SEQUENCE [LARGE SCALE GENOMIC DNA]</scope>
    <source>
        <strain evidence="16 17">DSM 100968</strain>
    </source>
</reference>
<accession>A0ABS2Q5D6</accession>
<keyword evidence="11" id="KW-0511">Multifunctional enzyme</keyword>
<evidence type="ECO:0000256" key="5">
    <source>
        <dbReference type="ARBA" id="ARBA00022679"/>
    </source>
</evidence>
<evidence type="ECO:0000256" key="11">
    <source>
        <dbReference type="ARBA" id="ARBA00023268"/>
    </source>
</evidence>
<dbReference type="EMBL" id="JAFBEV010000003">
    <property type="protein sequence ID" value="MBM7656992.1"/>
    <property type="molecule type" value="Genomic_DNA"/>
</dbReference>
<dbReference type="Proteomes" id="UP000823201">
    <property type="component" value="Unassembled WGS sequence"/>
</dbReference>
<keyword evidence="7 14" id="KW-0547">Nucleotide-binding</keyword>
<evidence type="ECO:0000256" key="12">
    <source>
        <dbReference type="ARBA" id="ARBA00047880"/>
    </source>
</evidence>
<dbReference type="SUPFAM" id="SSF52374">
    <property type="entry name" value="Nucleotidylyl transferase"/>
    <property type="match status" value="1"/>
</dbReference>
<evidence type="ECO:0000256" key="6">
    <source>
        <dbReference type="ARBA" id="ARBA00022695"/>
    </source>
</evidence>
<keyword evidence="10 14" id="KW-0067">ATP-binding</keyword>
<dbReference type="PIRSF" id="PIRSF004491">
    <property type="entry name" value="FAD_Synth"/>
    <property type="match status" value="1"/>
</dbReference>
<dbReference type="InterPro" id="IPR004821">
    <property type="entry name" value="Cyt_trans-like"/>
</dbReference>
<comment type="caution">
    <text evidence="16">The sequence shown here is derived from an EMBL/GenBank/DDBJ whole genome shotgun (WGS) entry which is preliminary data.</text>
</comment>
<dbReference type="InterPro" id="IPR023468">
    <property type="entry name" value="Riboflavin_kinase"/>
</dbReference>
<dbReference type="SMART" id="SM00904">
    <property type="entry name" value="Flavokinase"/>
    <property type="match status" value="1"/>
</dbReference>
<evidence type="ECO:0000256" key="9">
    <source>
        <dbReference type="ARBA" id="ARBA00022827"/>
    </source>
</evidence>
<keyword evidence="9 14" id="KW-0274">FAD</keyword>
<keyword evidence="5 14" id="KW-0808">Transferase</keyword>
<evidence type="ECO:0000256" key="14">
    <source>
        <dbReference type="PIRNR" id="PIRNR004491"/>
    </source>
</evidence>
<organism evidence="16 17">
    <name type="scientific">Sporolactobacillus spathodeae</name>
    <dbReference type="NCBI Taxonomy" id="1465502"/>
    <lineage>
        <taxon>Bacteria</taxon>
        <taxon>Bacillati</taxon>
        <taxon>Bacillota</taxon>
        <taxon>Bacilli</taxon>
        <taxon>Bacillales</taxon>
        <taxon>Sporolactobacillaceae</taxon>
        <taxon>Sporolactobacillus</taxon>
    </lineage>
</organism>
<dbReference type="RefSeq" id="WP_205005358.1">
    <property type="nucleotide sequence ID" value="NZ_CBCRXA010000003.1"/>
</dbReference>
<evidence type="ECO:0000256" key="3">
    <source>
        <dbReference type="ARBA" id="ARBA00022630"/>
    </source>
</evidence>
<dbReference type="NCBIfam" id="NF004160">
    <property type="entry name" value="PRK05627.1-3"/>
    <property type="match status" value="1"/>
</dbReference>
<dbReference type="NCBIfam" id="TIGR00083">
    <property type="entry name" value="ribF"/>
    <property type="match status" value="1"/>
</dbReference>
<gene>
    <name evidence="16" type="ORF">JOC27_000433</name>
</gene>
<comment type="catalytic activity">
    <reaction evidence="13 14">
        <text>FMN + ATP + H(+) = FAD + diphosphate</text>
        <dbReference type="Rhea" id="RHEA:17237"/>
        <dbReference type="ChEBI" id="CHEBI:15378"/>
        <dbReference type="ChEBI" id="CHEBI:30616"/>
        <dbReference type="ChEBI" id="CHEBI:33019"/>
        <dbReference type="ChEBI" id="CHEBI:57692"/>
        <dbReference type="ChEBI" id="CHEBI:58210"/>
        <dbReference type="EC" id="2.7.7.2"/>
    </reaction>
</comment>
<dbReference type="Pfam" id="PF06574">
    <property type="entry name" value="FAD_syn"/>
    <property type="match status" value="1"/>
</dbReference>
<keyword evidence="3 14" id="KW-0285">Flavoprotein</keyword>
<protein>
    <recommendedName>
        <fullName evidence="14">Riboflavin biosynthesis protein</fullName>
    </recommendedName>
    <domain>
        <recommendedName>
            <fullName evidence="14">Riboflavin kinase</fullName>
            <ecNumber evidence="14">2.7.1.26</ecNumber>
        </recommendedName>
        <alternativeName>
            <fullName evidence="14">Flavokinase</fullName>
        </alternativeName>
    </domain>
    <domain>
        <recommendedName>
            <fullName evidence="14">FMN adenylyltransferase</fullName>
            <ecNumber evidence="14">2.7.7.2</ecNumber>
        </recommendedName>
        <alternativeName>
            <fullName evidence="14">FAD pyrophosphorylase</fullName>
        </alternativeName>
        <alternativeName>
            <fullName evidence="14">FAD synthase</fullName>
        </alternativeName>
    </domain>
</protein>
<evidence type="ECO:0000256" key="4">
    <source>
        <dbReference type="ARBA" id="ARBA00022643"/>
    </source>
</evidence>
<dbReference type="GO" id="GO:0008531">
    <property type="term" value="F:riboflavin kinase activity"/>
    <property type="evidence" value="ECO:0007669"/>
    <property type="project" value="UniProtKB-EC"/>
</dbReference>
<dbReference type="Gene3D" id="2.40.30.30">
    <property type="entry name" value="Riboflavin kinase-like"/>
    <property type="match status" value="1"/>
</dbReference>
<evidence type="ECO:0000256" key="1">
    <source>
        <dbReference type="ARBA" id="ARBA00004726"/>
    </source>
</evidence>
<name>A0ABS2Q5D6_9BACL</name>
<evidence type="ECO:0000256" key="13">
    <source>
        <dbReference type="ARBA" id="ARBA00049494"/>
    </source>
</evidence>
<proteinExistence type="inferred from homology"/>
<keyword evidence="17" id="KW-1185">Reference proteome</keyword>
<evidence type="ECO:0000256" key="10">
    <source>
        <dbReference type="ARBA" id="ARBA00022840"/>
    </source>
</evidence>
<dbReference type="InterPro" id="IPR015865">
    <property type="entry name" value="Riboflavin_kinase_bac/euk"/>
</dbReference>
<dbReference type="InterPro" id="IPR015864">
    <property type="entry name" value="FAD_synthase"/>
</dbReference>
<evidence type="ECO:0000256" key="2">
    <source>
        <dbReference type="ARBA" id="ARBA00005201"/>
    </source>
</evidence>
<keyword evidence="8 14" id="KW-0418">Kinase</keyword>
<keyword evidence="4 14" id="KW-0288">FMN</keyword>
<comment type="pathway">
    <text evidence="1 14">Cofactor biosynthesis; FAD biosynthesis; FAD from FMN: step 1/1.</text>
</comment>
<feature type="domain" description="Riboflavin kinase" evidence="15">
    <location>
        <begin position="185"/>
        <end position="312"/>
    </location>
</feature>
<dbReference type="GO" id="GO:0003919">
    <property type="term" value="F:FMN adenylyltransferase activity"/>
    <property type="evidence" value="ECO:0007669"/>
    <property type="project" value="UniProtKB-EC"/>
</dbReference>
<dbReference type="CDD" id="cd02064">
    <property type="entry name" value="FAD_synthetase_N"/>
    <property type="match status" value="1"/>
</dbReference>
<dbReference type="Gene3D" id="3.40.50.620">
    <property type="entry name" value="HUPs"/>
    <property type="match status" value="1"/>
</dbReference>
<comment type="similarity">
    <text evidence="14">Belongs to the ribF family.</text>
</comment>
<dbReference type="Pfam" id="PF01687">
    <property type="entry name" value="Flavokinase"/>
    <property type="match status" value="1"/>
</dbReference>
<dbReference type="SUPFAM" id="SSF82114">
    <property type="entry name" value="Riboflavin kinase-like"/>
    <property type="match status" value="1"/>
</dbReference>
<dbReference type="InterPro" id="IPR002606">
    <property type="entry name" value="Riboflavin_kinase_bac"/>
</dbReference>
<dbReference type="NCBIfam" id="TIGR00125">
    <property type="entry name" value="cyt_tran_rel"/>
    <property type="match status" value="1"/>
</dbReference>
<dbReference type="NCBIfam" id="NF004162">
    <property type="entry name" value="PRK05627.1-5"/>
    <property type="match status" value="1"/>
</dbReference>
<dbReference type="EC" id="2.7.1.26" evidence="14"/>
<comment type="catalytic activity">
    <reaction evidence="12 14">
        <text>riboflavin + ATP = FMN + ADP + H(+)</text>
        <dbReference type="Rhea" id="RHEA:14357"/>
        <dbReference type="ChEBI" id="CHEBI:15378"/>
        <dbReference type="ChEBI" id="CHEBI:30616"/>
        <dbReference type="ChEBI" id="CHEBI:57986"/>
        <dbReference type="ChEBI" id="CHEBI:58210"/>
        <dbReference type="ChEBI" id="CHEBI:456216"/>
        <dbReference type="EC" id="2.7.1.26"/>
    </reaction>
</comment>
<dbReference type="InterPro" id="IPR014729">
    <property type="entry name" value="Rossmann-like_a/b/a_fold"/>
</dbReference>
<keyword evidence="6 14" id="KW-0548">Nucleotidyltransferase</keyword>
<evidence type="ECO:0000259" key="15">
    <source>
        <dbReference type="SMART" id="SM00904"/>
    </source>
</evidence>
<dbReference type="PANTHER" id="PTHR22749:SF6">
    <property type="entry name" value="RIBOFLAVIN KINASE"/>
    <property type="match status" value="1"/>
</dbReference>
<dbReference type="EC" id="2.7.7.2" evidence="14"/>
<sequence length="318" mass="35650">MKTIYLDKKPDMDEIDSQEKVVALGYFDGVHLGHQQVIQKAVSIAKEKGMESVVMTFYPHPSVVLKPSAKREGSLTPLEDKKHMIERLGVDLLLFVTFDLELSRLSPQEFVDGYLIAIHAKHIVAGFDYTFGRMAKGNMQNIGDYSRSMFGYTTIPRVERFGEKVSSTLIREYIQSGAVDEAAILLGRPYRTSGVVVHGDQRGRELGFPTANVETQADYLLPNQGVYAVRLTAGGKSYDGICSLGMRPTFYDEKKAVLAFEVYLLNFSGNLYGQAVSVDWHKRLRGQLKFADAQALILQMKKDEQETLRYFAAGLVKD</sequence>